<feature type="transmembrane region" description="Helical" evidence="1">
    <location>
        <begin position="76"/>
        <end position="98"/>
    </location>
</feature>
<gene>
    <name evidence="2" type="ORF">JFN93_16650</name>
</gene>
<protein>
    <submittedName>
        <fullName evidence="2">Phage holin family protein</fullName>
    </submittedName>
</protein>
<sequence>MTDKRENEPLGALFTDLKNETTSLIQKELELFRIEMGNKVTQIVKDVAALGVGGALLHTGMLTLVAALVLGIACFIAAWLSALLVGVFLCLAGALLLMKGKKDLSHLKMSPEKTTQSLKETAKWAKSEMK</sequence>
<dbReference type="Pfam" id="PF07332">
    <property type="entry name" value="Phage_holin_3_6"/>
    <property type="match status" value="1"/>
</dbReference>
<dbReference type="AlphaFoldDB" id="A0A8J7J5R8"/>
<evidence type="ECO:0000256" key="1">
    <source>
        <dbReference type="SAM" id="Phobius"/>
    </source>
</evidence>
<keyword evidence="1" id="KW-0812">Transmembrane</keyword>
<name>A0A8J7J5R8_9BACT</name>
<reference evidence="2" key="1">
    <citation type="submission" date="2020-12" db="EMBL/GenBank/DDBJ databases">
        <title>Geomonas sp. Red875, isolated from river sediment.</title>
        <authorList>
            <person name="Xu Z."/>
            <person name="Zhang Z."/>
            <person name="Masuda Y."/>
            <person name="Itoh H."/>
            <person name="Senoo K."/>
        </authorList>
    </citation>
    <scope>NUCLEOTIDE SEQUENCE</scope>
    <source>
        <strain evidence="2">Red875</strain>
    </source>
</reference>
<evidence type="ECO:0000313" key="2">
    <source>
        <dbReference type="EMBL" id="MBJ6726343.1"/>
    </source>
</evidence>
<keyword evidence="3" id="KW-1185">Reference proteome</keyword>
<dbReference type="RefSeq" id="WP_199385248.1">
    <property type="nucleotide sequence ID" value="NZ_JAEMHM010000013.1"/>
</dbReference>
<dbReference type="EMBL" id="JAEMHM010000013">
    <property type="protein sequence ID" value="MBJ6726343.1"/>
    <property type="molecule type" value="Genomic_DNA"/>
</dbReference>
<proteinExistence type="predicted"/>
<accession>A0A8J7J5R8</accession>
<comment type="caution">
    <text evidence="2">The sequence shown here is derived from an EMBL/GenBank/DDBJ whole genome shotgun (WGS) entry which is preliminary data.</text>
</comment>
<keyword evidence="1" id="KW-1133">Transmembrane helix</keyword>
<dbReference type="InterPro" id="IPR009937">
    <property type="entry name" value="Phage_holin_3_6"/>
</dbReference>
<dbReference type="Proteomes" id="UP000636888">
    <property type="component" value="Unassembled WGS sequence"/>
</dbReference>
<evidence type="ECO:0000313" key="3">
    <source>
        <dbReference type="Proteomes" id="UP000636888"/>
    </source>
</evidence>
<feature type="transmembrane region" description="Helical" evidence="1">
    <location>
        <begin position="47"/>
        <end position="70"/>
    </location>
</feature>
<keyword evidence="1" id="KW-0472">Membrane</keyword>
<organism evidence="2 3">
    <name type="scientific">Geomesophilobacter sediminis</name>
    <dbReference type="NCBI Taxonomy" id="2798584"/>
    <lineage>
        <taxon>Bacteria</taxon>
        <taxon>Pseudomonadati</taxon>
        <taxon>Thermodesulfobacteriota</taxon>
        <taxon>Desulfuromonadia</taxon>
        <taxon>Geobacterales</taxon>
        <taxon>Geobacteraceae</taxon>
        <taxon>Geomesophilobacter</taxon>
    </lineage>
</organism>